<dbReference type="Gene3D" id="2.30.30.430">
    <property type="entry name" value="Kinase associated protein B domain"/>
    <property type="match status" value="1"/>
</dbReference>
<comment type="caution">
    <text evidence="1">The sequence shown here is derived from an EMBL/GenBank/DDBJ whole genome shotgun (WGS) entry which is preliminary data.</text>
</comment>
<organism evidence="1 2">
    <name type="scientific">Cohnella soli</name>
    <dbReference type="NCBI Taxonomy" id="425005"/>
    <lineage>
        <taxon>Bacteria</taxon>
        <taxon>Bacillati</taxon>
        <taxon>Bacillota</taxon>
        <taxon>Bacilli</taxon>
        <taxon>Bacillales</taxon>
        <taxon>Paenibacillaceae</taxon>
        <taxon>Cohnella</taxon>
    </lineage>
</organism>
<accession>A0ABW0HV54</accession>
<protein>
    <submittedName>
        <fullName evidence="1">Sporulation phosphorelay system protein KapB</fullName>
    </submittedName>
</protein>
<gene>
    <name evidence="1" type="primary">kapB</name>
    <name evidence="1" type="ORF">ACFPOF_19760</name>
</gene>
<dbReference type="EMBL" id="JBHSMI010000028">
    <property type="protein sequence ID" value="MFC5404984.1"/>
    <property type="molecule type" value="Genomic_DNA"/>
</dbReference>
<name>A0ABW0HV54_9BACL</name>
<sequence>MGINETVSQLVRISYKTGEYVGEAIEEDGRRTLVKVLAVLRHPTQGDLHSEFDPDAPIFHERKALAYTEKTWVPSQTVKPYGGALPDYPTSLKTALEAEVARIDGLRRWAEKCLEKLDEARKDYKL</sequence>
<dbReference type="Pfam" id="PF08810">
    <property type="entry name" value="KapB"/>
    <property type="match status" value="1"/>
</dbReference>
<dbReference type="SUPFAM" id="SSF141251">
    <property type="entry name" value="Kinase-associated protein B-like"/>
    <property type="match status" value="1"/>
</dbReference>
<evidence type="ECO:0000313" key="1">
    <source>
        <dbReference type="EMBL" id="MFC5404984.1"/>
    </source>
</evidence>
<dbReference type="RefSeq" id="WP_378135765.1">
    <property type="nucleotide sequence ID" value="NZ_JBHSMI010000028.1"/>
</dbReference>
<evidence type="ECO:0000313" key="2">
    <source>
        <dbReference type="Proteomes" id="UP001596113"/>
    </source>
</evidence>
<proteinExistence type="predicted"/>
<dbReference type="Proteomes" id="UP001596113">
    <property type="component" value="Unassembled WGS sequence"/>
</dbReference>
<reference evidence="2" key="1">
    <citation type="journal article" date="2019" name="Int. J. Syst. Evol. Microbiol.">
        <title>The Global Catalogue of Microorganisms (GCM) 10K type strain sequencing project: providing services to taxonomists for standard genome sequencing and annotation.</title>
        <authorList>
            <consortium name="The Broad Institute Genomics Platform"/>
            <consortium name="The Broad Institute Genome Sequencing Center for Infectious Disease"/>
            <person name="Wu L."/>
            <person name="Ma J."/>
        </authorList>
    </citation>
    <scope>NUCLEOTIDE SEQUENCE [LARGE SCALE GENOMIC DNA]</scope>
    <source>
        <strain evidence="2">CGMCC 1.18575</strain>
    </source>
</reference>
<dbReference type="InterPro" id="IPR014916">
    <property type="entry name" value="KapB"/>
</dbReference>
<dbReference type="InterPro" id="IPR038080">
    <property type="entry name" value="KapB_sf"/>
</dbReference>
<keyword evidence="2" id="KW-1185">Reference proteome</keyword>
<dbReference type="SMART" id="SM01298">
    <property type="entry name" value="KapB"/>
    <property type="match status" value="1"/>
</dbReference>